<name>A0A2R6VZT3_MARPO</name>
<reference evidence="3" key="1">
    <citation type="journal article" date="2017" name="Cell">
        <title>Insights into land plant evolution garnered from the Marchantia polymorpha genome.</title>
        <authorList>
            <person name="Bowman J.L."/>
            <person name="Kohchi T."/>
            <person name="Yamato K.T."/>
            <person name="Jenkins J."/>
            <person name="Shu S."/>
            <person name="Ishizaki K."/>
            <person name="Yamaoka S."/>
            <person name="Nishihama R."/>
            <person name="Nakamura Y."/>
            <person name="Berger F."/>
            <person name="Adam C."/>
            <person name="Aki S.S."/>
            <person name="Althoff F."/>
            <person name="Araki T."/>
            <person name="Arteaga-Vazquez M.A."/>
            <person name="Balasubrmanian S."/>
            <person name="Barry K."/>
            <person name="Bauer D."/>
            <person name="Boehm C.R."/>
            <person name="Briginshaw L."/>
            <person name="Caballero-Perez J."/>
            <person name="Catarino B."/>
            <person name="Chen F."/>
            <person name="Chiyoda S."/>
            <person name="Chovatia M."/>
            <person name="Davies K.M."/>
            <person name="Delmans M."/>
            <person name="Demura T."/>
            <person name="Dierschke T."/>
            <person name="Dolan L."/>
            <person name="Dorantes-Acosta A.E."/>
            <person name="Eklund D.M."/>
            <person name="Florent S.N."/>
            <person name="Flores-Sandoval E."/>
            <person name="Fujiyama A."/>
            <person name="Fukuzawa H."/>
            <person name="Galik B."/>
            <person name="Grimanelli D."/>
            <person name="Grimwood J."/>
            <person name="Grossniklaus U."/>
            <person name="Hamada T."/>
            <person name="Haseloff J."/>
            <person name="Hetherington A.J."/>
            <person name="Higo A."/>
            <person name="Hirakawa Y."/>
            <person name="Hundley H.N."/>
            <person name="Ikeda Y."/>
            <person name="Inoue K."/>
            <person name="Inoue S.I."/>
            <person name="Ishida S."/>
            <person name="Jia Q."/>
            <person name="Kakita M."/>
            <person name="Kanazawa T."/>
            <person name="Kawai Y."/>
            <person name="Kawashima T."/>
            <person name="Kennedy M."/>
            <person name="Kinose K."/>
            <person name="Kinoshita T."/>
            <person name="Kohara Y."/>
            <person name="Koide E."/>
            <person name="Komatsu K."/>
            <person name="Kopischke S."/>
            <person name="Kubo M."/>
            <person name="Kyozuka J."/>
            <person name="Lagercrantz U."/>
            <person name="Lin S.S."/>
            <person name="Lindquist E."/>
            <person name="Lipzen A.M."/>
            <person name="Lu C.W."/>
            <person name="De Luna E."/>
            <person name="Martienssen R.A."/>
            <person name="Minamino N."/>
            <person name="Mizutani M."/>
            <person name="Mizutani M."/>
            <person name="Mochizuki N."/>
            <person name="Monte I."/>
            <person name="Mosher R."/>
            <person name="Nagasaki H."/>
            <person name="Nakagami H."/>
            <person name="Naramoto S."/>
            <person name="Nishitani K."/>
            <person name="Ohtani M."/>
            <person name="Okamoto T."/>
            <person name="Okumura M."/>
            <person name="Phillips J."/>
            <person name="Pollak B."/>
            <person name="Reinders A."/>
            <person name="Rovekamp M."/>
            <person name="Sano R."/>
            <person name="Sawa S."/>
            <person name="Schmid M.W."/>
            <person name="Shirakawa M."/>
            <person name="Solano R."/>
            <person name="Spunde A."/>
            <person name="Suetsugu N."/>
            <person name="Sugano S."/>
            <person name="Sugiyama A."/>
            <person name="Sun R."/>
            <person name="Suzuki Y."/>
            <person name="Takenaka M."/>
            <person name="Takezawa D."/>
            <person name="Tomogane H."/>
            <person name="Tsuzuki M."/>
            <person name="Ueda T."/>
            <person name="Umeda M."/>
            <person name="Ward J.M."/>
            <person name="Watanabe Y."/>
            <person name="Yazaki K."/>
            <person name="Yokoyama R."/>
            <person name="Yoshitake Y."/>
            <person name="Yotsui I."/>
            <person name="Zachgo S."/>
            <person name="Schmutz J."/>
        </authorList>
    </citation>
    <scope>NUCLEOTIDE SEQUENCE [LARGE SCALE GENOMIC DNA]</scope>
    <source>
        <strain evidence="3">Tak-1</strain>
    </source>
</reference>
<proteinExistence type="predicted"/>
<evidence type="ECO:0000313" key="2">
    <source>
        <dbReference type="EMBL" id="PTQ27115.1"/>
    </source>
</evidence>
<accession>A0A2R6VZT3</accession>
<dbReference type="Proteomes" id="UP000244005">
    <property type="component" value="Unassembled WGS sequence"/>
</dbReference>
<gene>
    <name evidence="2" type="ORF">MARPO_0221s0010</name>
</gene>
<organism evidence="2 3">
    <name type="scientific">Marchantia polymorpha</name>
    <name type="common">Common liverwort</name>
    <name type="synonym">Marchantia aquatica</name>
    <dbReference type="NCBI Taxonomy" id="3197"/>
    <lineage>
        <taxon>Eukaryota</taxon>
        <taxon>Viridiplantae</taxon>
        <taxon>Streptophyta</taxon>
        <taxon>Embryophyta</taxon>
        <taxon>Marchantiophyta</taxon>
        <taxon>Marchantiopsida</taxon>
        <taxon>Marchantiidae</taxon>
        <taxon>Marchantiales</taxon>
        <taxon>Marchantiaceae</taxon>
        <taxon>Marchantia</taxon>
    </lineage>
</organism>
<evidence type="ECO:0000313" key="3">
    <source>
        <dbReference type="Proteomes" id="UP000244005"/>
    </source>
</evidence>
<protein>
    <submittedName>
        <fullName evidence="2">Uncharacterized protein</fullName>
    </submittedName>
</protein>
<dbReference type="EMBL" id="KZ772885">
    <property type="protein sequence ID" value="PTQ27115.1"/>
    <property type="molecule type" value="Genomic_DNA"/>
</dbReference>
<feature type="region of interest" description="Disordered" evidence="1">
    <location>
        <begin position="71"/>
        <end position="90"/>
    </location>
</feature>
<evidence type="ECO:0000256" key="1">
    <source>
        <dbReference type="SAM" id="MobiDB-lite"/>
    </source>
</evidence>
<dbReference type="AlphaFoldDB" id="A0A2R6VZT3"/>
<keyword evidence="3" id="KW-1185">Reference proteome</keyword>
<sequence>MIWVSDREWRLGGRAIPRLRFDDVFLVRCQKQEPSFVSIAALLEFRGLRVGWRLTTNPLRLQLTAIGIHTRRQGSRNSSDPERVACGPFR</sequence>